<comment type="caution">
    <text evidence="3">The sequence shown here is derived from an EMBL/GenBank/DDBJ whole genome shotgun (WGS) entry which is preliminary data.</text>
</comment>
<keyword evidence="2" id="KW-0472">Membrane</keyword>
<reference evidence="3 4" key="1">
    <citation type="submission" date="2019-10" db="EMBL/GenBank/DDBJ databases">
        <authorList>
            <person name="Palmer J.M."/>
        </authorList>
    </citation>
    <scope>NUCLEOTIDE SEQUENCE [LARGE SCALE GENOMIC DNA]</scope>
    <source>
        <strain evidence="3 4">TWF696</strain>
    </source>
</reference>
<keyword evidence="4" id="KW-1185">Reference proteome</keyword>
<feature type="compositionally biased region" description="Basic residues" evidence="1">
    <location>
        <begin position="129"/>
        <end position="149"/>
    </location>
</feature>
<evidence type="ECO:0000256" key="1">
    <source>
        <dbReference type="SAM" id="MobiDB-lite"/>
    </source>
</evidence>
<keyword evidence="2" id="KW-1133">Transmembrane helix</keyword>
<evidence type="ECO:0000313" key="4">
    <source>
        <dbReference type="Proteomes" id="UP001375240"/>
    </source>
</evidence>
<feature type="compositionally biased region" description="Low complexity" evidence="1">
    <location>
        <begin position="94"/>
        <end position="120"/>
    </location>
</feature>
<dbReference type="AlphaFoldDB" id="A0AAV9UYF4"/>
<name>A0AAV9UYF4_9PEZI</name>
<dbReference type="Proteomes" id="UP001375240">
    <property type="component" value="Unassembled WGS sequence"/>
</dbReference>
<evidence type="ECO:0000313" key="3">
    <source>
        <dbReference type="EMBL" id="KAK6349567.1"/>
    </source>
</evidence>
<accession>A0AAV9UYF4</accession>
<feature type="region of interest" description="Disordered" evidence="1">
    <location>
        <begin position="93"/>
        <end position="204"/>
    </location>
</feature>
<proteinExistence type="predicted"/>
<gene>
    <name evidence="3" type="ORF">TWF696_005852</name>
</gene>
<feature type="compositionally biased region" description="Basic and acidic residues" evidence="1">
    <location>
        <begin position="150"/>
        <end position="168"/>
    </location>
</feature>
<feature type="transmembrane region" description="Helical" evidence="2">
    <location>
        <begin position="49"/>
        <end position="70"/>
    </location>
</feature>
<keyword evidence="2" id="KW-0812">Transmembrane</keyword>
<feature type="region of interest" description="Disordered" evidence="1">
    <location>
        <begin position="1"/>
        <end position="38"/>
    </location>
</feature>
<sequence>MPADYSPHTTTTRAWAEAKDAASSTSRFDKASEGAQPRDSLLRTVSKRVVFPFVALGLSTPVVSHAICYVGSRILKHKIEQGIRQMVNSAGDHSYSSTISVSSGGSSSGSGNRSSSNSDGKCQGGRPSRSSKRKKQRRRAAARKQRKRDARMETARLNRERRMMDQYRRSNRNTVDENPASVEGNGTVEGEMDGGSRRPGGAVRRWLRRKKAKFNMAIRDLRRGRSRRTLETPPSEE</sequence>
<dbReference type="EMBL" id="JAVHNQ010000004">
    <property type="protein sequence ID" value="KAK6349567.1"/>
    <property type="molecule type" value="Genomic_DNA"/>
</dbReference>
<protein>
    <submittedName>
        <fullName evidence="3">Uncharacterized protein</fullName>
    </submittedName>
</protein>
<organism evidence="3 4">
    <name type="scientific">Orbilia brochopaga</name>
    <dbReference type="NCBI Taxonomy" id="3140254"/>
    <lineage>
        <taxon>Eukaryota</taxon>
        <taxon>Fungi</taxon>
        <taxon>Dikarya</taxon>
        <taxon>Ascomycota</taxon>
        <taxon>Pezizomycotina</taxon>
        <taxon>Orbiliomycetes</taxon>
        <taxon>Orbiliales</taxon>
        <taxon>Orbiliaceae</taxon>
        <taxon>Orbilia</taxon>
    </lineage>
</organism>
<evidence type="ECO:0000256" key="2">
    <source>
        <dbReference type="SAM" id="Phobius"/>
    </source>
</evidence>